<evidence type="ECO:0000313" key="4">
    <source>
        <dbReference type="Proteomes" id="UP001276659"/>
    </source>
</evidence>
<dbReference type="InterPro" id="IPR029069">
    <property type="entry name" value="HotDog_dom_sf"/>
</dbReference>
<dbReference type="AlphaFoldDB" id="A0AAD9Z5A1"/>
<comment type="similarity">
    <text evidence="1">Belongs to the lcsJ thioesterase family.</text>
</comment>
<sequence>MAVSLTLEALRNQLGFSGQAGLWKFIALVFALLNLKNIPFAWHVSASPITPLLTTLTQHQIRLLKGLFTHIRSSRVRLASNTGPSALFQPMITSSRSGLLECDYNLHKSNSTYFSDFDVGRLELLVSLCGHGIDKTRKELAKEGKQSFAIVLGGVSCNFKREIKPYEGFELWTRILCWDNKWLYVIGHFVKKGTVKPKAYTLQPWKKSRTAKAKTNGHAVNGEIAKEGPHPAIFASGIAKYVFKKGRLTIPPEHVLRASELLPPKPADHETPPVSMTPNQEATSVDTTAASLVKTVTPGNAGEIMAASLTAGFADSDDWTWERVEEERKRGMRIAEIYSGLDALNGEFTGEGVPVLGQY</sequence>
<organism evidence="3 4">
    <name type="scientific">Lepraria neglecta</name>
    <dbReference type="NCBI Taxonomy" id="209136"/>
    <lineage>
        <taxon>Eukaryota</taxon>
        <taxon>Fungi</taxon>
        <taxon>Dikarya</taxon>
        <taxon>Ascomycota</taxon>
        <taxon>Pezizomycotina</taxon>
        <taxon>Lecanoromycetes</taxon>
        <taxon>OSLEUM clade</taxon>
        <taxon>Lecanoromycetidae</taxon>
        <taxon>Lecanorales</taxon>
        <taxon>Lecanorineae</taxon>
        <taxon>Stereocaulaceae</taxon>
        <taxon>Lepraria</taxon>
    </lineage>
</organism>
<dbReference type="Pfam" id="PF13279">
    <property type="entry name" value="4HBT_2"/>
    <property type="match status" value="1"/>
</dbReference>
<proteinExistence type="inferred from homology"/>
<dbReference type="PANTHER" id="PTHR12475">
    <property type="match status" value="1"/>
</dbReference>
<dbReference type="CDD" id="cd00586">
    <property type="entry name" value="4HBT"/>
    <property type="match status" value="1"/>
</dbReference>
<dbReference type="InterPro" id="IPR051490">
    <property type="entry name" value="THEM6_lcsJ_thioesterase"/>
</dbReference>
<feature type="region of interest" description="Disordered" evidence="2">
    <location>
        <begin position="263"/>
        <end position="284"/>
    </location>
</feature>
<evidence type="ECO:0000313" key="3">
    <source>
        <dbReference type="EMBL" id="KAK3169733.1"/>
    </source>
</evidence>
<protein>
    <recommendedName>
        <fullName evidence="5">Capsule polysaccharide biosynthesis protein</fullName>
    </recommendedName>
</protein>
<dbReference type="PANTHER" id="PTHR12475:SF4">
    <property type="entry name" value="PROTEIN THEM6"/>
    <property type="match status" value="1"/>
</dbReference>
<dbReference type="Proteomes" id="UP001276659">
    <property type="component" value="Unassembled WGS sequence"/>
</dbReference>
<evidence type="ECO:0008006" key="5">
    <source>
        <dbReference type="Google" id="ProtNLM"/>
    </source>
</evidence>
<reference evidence="3" key="1">
    <citation type="submission" date="2022-11" db="EMBL/GenBank/DDBJ databases">
        <title>Chromosomal genome sequence assembly and mating type (MAT) locus characterization of the leprose asexual lichenized fungus Lepraria neglecta (Nyl.) Erichsen.</title>
        <authorList>
            <person name="Allen J.L."/>
            <person name="Pfeffer B."/>
        </authorList>
    </citation>
    <scope>NUCLEOTIDE SEQUENCE</scope>
    <source>
        <strain evidence="3">Allen 5258</strain>
    </source>
</reference>
<dbReference type="EMBL" id="JASNWA010000009">
    <property type="protein sequence ID" value="KAK3169733.1"/>
    <property type="molecule type" value="Genomic_DNA"/>
</dbReference>
<feature type="compositionally biased region" description="Polar residues" evidence="2">
    <location>
        <begin position="274"/>
        <end position="284"/>
    </location>
</feature>
<dbReference type="Gene3D" id="3.10.129.10">
    <property type="entry name" value="Hotdog Thioesterase"/>
    <property type="match status" value="1"/>
</dbReference>
<evidence type="ECO:0000256" key="1">
    <source>
        <dbReference type="ARBA" id="ARBA00038476"/>
    </source>
</evidence>
<dbReference type="SUPFAM" id="SSF54637">
    <property type="entry name" value="Thioesterase/thiol ester dehydrase-isomerase"/>
    <property type="match status" value="1"/>
</dbReference>
<keyword evidence="4" id="KW-1185">Reference proteome</keyword>
<evidence type="ECO:0000256" key="2">
    <source>
        <dbReference type="SAM" id="MobiDB-lite"/>
    </source>
</evidence>
<gene>
    <name evidence="3" type="ORF">OEA41_009117</name>
</gene>
<name>A0AAD9Z5A1_9LECA</name>
<comment type="caution">
    <text evidence="3">The sequence shown here is derived from an EMBL/GenBank/DDBJ whole genome shotgun (WGS) entry which is preliminary data.</text>
</comment>
<accession>A0AAD9Z5A1</accession>